<keyword evidence="5" id="KW-1185">Reference proteome</keyword>
<keyword evidence="2" id="KW-0560">Oxidoreductase</keyword>
<gene>
    <name evidence="4" type="ORF">GCM10007103_14410</name>
</gene>
<name>A0A918SE00_9FLAO</name>
<proteinExistence type="predicted"/>
<evidence type="ECO:0000256" key="2">
    <source>
        <dbReference type="ARBA" id="ARBA00023002"/>
    </source>
</evidence>
<sequence>MKNEPTGILGNGEYGFEFSKFILNWTPNLSLYTSGRSALTREQSRLVEKHQVRIIEKEIRELEHTNGYLRNLVFTDGSRSAIKAVYTKPGFEQNSRIAEELGCKLTDEGYIETDQSQKTSVPGIYAFGDSTTPLRTLSVTVSTGATAGMMLNKEFVLERF</sequence>
<feature type="domain" description="FAD/NAD(P)-binding" evidence="3">
    <location>
        <begin position="39"/>
        <end position="135"/>
    </location>
</feature>
<evidence type="ECO:0000259" key="3">
    <source>
        <dbReference type="Pfam" id="PF07992"/>
    </source>
</evidence>
<reference evidence="4" key="1">
    <citation type="journal article" date="2014" name="Int. J. Syst. Evol. Microbiol.">
        <title>Complete genome sequence of Corynebacterium casei LMG S-19264T (=DSM 44701T), isolated from a smear-ripened cheese.</title>
        <authorList>
            <consortium name="US DOE Joint Genome Institute (JGI-PGF)"/>
            <person name="Walter F."/>
            <person name="Albersmeier A."/>
            <person name="Kalinowski J."/>
            <person name="Ruckert C."/>
        </authorList>
    </citation>
    <scope>NUCLEOTIDE SEQUENCE</scope>
    <source>
        <strain evidence="4">KCTC 12719</strain>
    </source>
</reference>
<dbReference type="RefSeq" id="WP_308427607.1">
    <property type="nucleotide sequence ID" value="NZ_BMXB01000003.1"/>
</dbReference>
<dbReference type="EMBL" id="BMXB01000003">
    <property type="protein sequence ID" value="GHA33976.1"/>
    <property type="molecule type" value="Genomic_DNA"/>
</dbReference>
<dbReference type="PANTHER" id="PTHR48105">
    <property type="entry name" value="THIOREDOXIN REDUCTASE 1-RELATED-RELATED"/>
    <property type="match status" value="1"/>
</dbReference>
<dbReference type="InterPro" id="IPR023753">
    <property type="entry name" value="FAD/NAD-binding_dom"/>
</dbReference>
<dbReference type="InterPro" id="IPR036188">
    <property type="entry name" value="FAD/NAD-bd_sf"/>
</dbReference>
<dbReference type="AlphaFoldDB" id="A0A918SE00"/>
<organism evidence="4 5">
    <name type="scientific">Salinimicrobium marinum</name>
    <dbReference type="NCBI Taxonomy" id="680283"/>
    <lineage>
        <taxon>Bacteria</taxon>
        <taxon>Pseudomonadati</taxon>
        <taxon>Bacteroidota</taxon>
        <taxon>Flavobacteriia</taxon>
        <taxon>Flavobacteriales</taxon>
        <taxon>Flavobacteriaceae</taxon>
        <taxon>Salinimicrobium</taxon>
    </lineage>
</organism>
<evidence type="ECO:0000313" key="4">
    <source>
        <dbReference type="EMBL" id="GHA33976.1"/>
    </source>
</evidence>
<dbReference type="Proteomes" id="UP000610456">
    <property type="component" value="Unassembled WGS sequence"/>
</dbReference>
<dbReference type="SUPFAM" id="SSF51905">
    <property type="entry name" value="FAD/NAD(P)-binding domain"/>
    <property type="match status" value="1"/>
</dbReference>
<accession>A0A918SE00</accession>
<comment type="caution">
    <text evidence="4">The sequence shown here is derived from an EMBL/GenBank/DDBJ whole genome shotgun (WGS) entry which is preliminary data.</text>
</comment>
<dbReference type="GO" id="GO:0016491">
    <property type="term" value="F:oxidoreductase activity"/>
    <property type="evidence" value="ECO:0007669"/>
    <property type="project" value="UniProtKB-KW"/>
</dbReference>
<dbReference type="Pfam" id="PF07992">
    <property type="entry name" value="Pyr_redox_2"/>
    <property type="match status" value="1"/>
</dbReference>
<keyword evidence="1" id="KW-0285">Flavoprotein</keyword>
<dbReference type="PRINTS" id="PR00368">
    <property type="entry name" value="FADPNR"/>
</dbReference>
<evidence type="ECO:0000313" key="5">
    <source>
        <dbReference type="Proteomes" id="UP000610456"/>
    </source>
</evidence>
<protein>
    <recommendedName>
        <fullName evidence="3">FAD/NAD(P)-binding domain-containing protein</fullName>
    </recommendedName>
</protein>
<dbReference type="Gene3D" id="3.50.50.60">
    <property type="entry name" value="FAD/NAD(P)-binding domain"/>
    <property type="match status" value="2"/>
</dbReference>
<evidence type="ECO:0000256" key="1">
    <source>
        <dbReference type="ARBA" id="ARBA00022630"/>
    </source>
</evidence>
<reference evidence="4" key="2">
    <citation type="submission" date="2020-09" db="EMBL/GenBank/DDBJ databases">
        <authorList>
            <person name="Sun Q."/>
            <person name="Kim S."/>
        </authorList>
    </citation>
    <scope>NUCLEOTIDE SEQUENCE</scope>
    <source>
        <strain evidence="4">KCTC 12719</strain>
    </source>
</reference>
<dbReference type="InterPro" id="IPR050097">
    <property type="entry name" value="Ferredoxin-NADP_redctase_2"/>
</dbReference>